<feature type="transmembrane region" description="Helical" evidence="19">
    <location>
        <begin position="75"/>
        <end position="93"/>
    </location>
</feature>
<comment type="catalytic activity">
    <reaction evidence="13">
        <text>a long-chain fatty acid + ATP + CoA = a long-chain fatty acyl-CoA + AMP + diphosphate</text>
        <dbReference type="Rhea" id="RHEA:15421"/>
        <dbReference type="ChEBI" id="CHEBI:30616"/>
        <dbReference type="ChEBI" id="CHEBI:33019"/>
        <dbReference type="ChEBI" id="CHEBI:57287"/>
        <dbReference type="ChEBI" id="CHEBI:57560"/>
        <dbReference type="ChEBI" id="CHEBI:83139"/>
        <dbReference type="ChEBI" id="CHEBI:456215"/>
        <dbReference type="EC" id="6.2.1.3"/>
    </reaction>
    <physiologicalReaction direction="left-to-right" evidence="13">
        <dbReference type="Rhea" id="RHEA:15422"/>
    </physiologicalReaction>
</comment>
<dbReference type="EC" id="6.2.1.3" evidence="14"/>
<evidence type="ECO:0000256" key="10">
    <source>
        <dbReference type="ARBA" id="ARBA00023055"/>
    </source>
</evidence>
<keyword evidence="7" id="KW-0547">Nucleotide-binding</keyword>
<keyword evidence="8" id="KW-0276">Fatty acid metabolism</keyword>
<dbReference type="GO" id="GO:0004467">
    <property type="term" value="F:long-chain fatty acid-CoA ligase activity"/>
    <property type="evidence" value="ECO:0007669"/>
    <property type="project" value="UniProtKB-EC"/>
</dbReference>
<name>G3NSA8_GASAC</name>
<evidence type="ECO:0000256" key="1">
    <source>
        <dbReference type="ARBA" id="ARBA00004651"/>
    </source>
</evidence>
<evidence type="ECO:0000256" key="9">
    <source>
        <dbReference type="ARBA" id="ARBA00022989"/>
    </source>
</evidence>
<dbReference type="InterPro" id="IPR000873">
    <property type="entry name" value="AMP-dep_synth/lig_dom"/>
</dbReference>
<dbReference type="InterPro" id="IPR042099">
    <property type="entry name" value="ANL_N_sf"/>
</dbReference>
<dbReference type="Pfam" id="PF00501">
    <property type="entry name" value="AMP-binding"/>
    <property type="match status" value="1"/>
</dbReference>
<evidence type="ECO:0000256" key="15">
    <source>
        <dbReference type="ARBA" id="ARBA00036527"/>
    </source>
</evidence>
<comment type="similarity">
    <text evidence="2">Belongs to the ATP-dependent AMP-binding enzyme family.</text>
</comment>
<feature type="region of interest" description="Disordered" evidence="18">
    <location>
        <begin position="1"/>
        <end position="37"/>
    </location>
</feature>
<dbReference type="GO" id="GO:0044539">
    <property type="term" value="P:long-chain fatty acid import into cell"/>
    <property type="evidence" value="ECO:0007669"/>
    <property type="project" value="TreeGrafter"/>
</dbReference>
<dbReference type="FunFam" id="3.30.300.30:FF:000002">
    <property type="entry name" value="Long-chain fatty acid transport protein 1"/>
    <property type="match status" value="1"/>
</dbReference>
<evidence type="ECO:0000256" key="7">
    <source>
        <dbReference type="ARBA" id="ARBA00022741"/>
    </source>
</evidence>
<keyword evidence="11" id="KW-0443">Lipid metabolism</keyword>
<evidence type="ECO:0000256" key="6">
    <source>
        <dbReference type="ARBA" id="ARBA00022692"/>
    </source>
</evidence>
<evidence type="ECO:0000256" key="2">
    <source>
        <dbReference type="ARBA" id="ARBA00006432"/>
    </source>
</evidence>
<dbReference type="PANTHER" id="PTHR43107:SF4">
    <property type="entry name" value="LONG-CHAIN FATTY ACID TRANSPORT PROTEIN 2"/>
    <property type="match status" value="1"/>
</dbReference>
<evidence type="ECO:0000313" key="22">
    <source>
        <dbReference type="Ensembl" id="ENSGACP00000008225.2"/>
    </source>
</evidence>
<evidence type="ECO:0000256" key="5">
    <source>
        <dbReference type="ARBA" id="ARBA00022598"/>
    </source>
</evidence>
<dbReference type="SUPFAM" id="SSF56801">
    <property type="entry name" value="Acetyl-CoA synthetase-like"/>
    <property type="match status" value="1"/>
</dbReference>
<keyword evidence="5" id="KW-0436">Ligase</keyword>
<evidence type="ECO:0000259" key="20">
    <source>
        <dbReference type="Pfam" id="PF00501"/>
    </source>
</evidence>
<dbReference type="GO" id="GO:0005886">
    <property type="term" value="C:plasma membrane"/>
    <property type="evidence" value="ECO:0007669"/>
    <property type="project" value="UniProtKB-SubCell"/>
</dbReference>
<reference evidence="22" key="2">
    <citation type="submission" date="2025-08" db="UniProtKB">
        <authorList>
            <consortium name="Ensembl"/>
        </authorList>
    </citation>
    <scope>IDENTIFICATION</scope>
</reference>
<evidence type="ECO:0000313" key="23">
    <source>
        <dbReference type="Proteomes" id="UP000007635"/>
    </source>
</evidence>
<dbReference type="CDD" id="cd05938">
    <property type="entry name" value="hsFATP2a_ACSVL_like"/>
    <property type="match status" value="1"/>
</dbReference>
<feature type="compositionally biased region" description="Polar residues" evidence="18">
    <location>
        <begin position="7"/>
        <end position="17"/>
    </location>
</feature>
<dbReference type="InterPro" id="IPR025110">
    <property type="entry name" value="AMP-bd_C"/>
</dbReference>
<evidence type="ECO:0000256" key="3">
    <source>
        <dbReference type="ARBA" id="ARBA00022448"/>
    </source>
</evidence>
<keyword evidence="4" id="KW-1003">Cell membrane</keyword>
<keyword evidence="23" id="KW-1185">Reference proteome</keyword>
<dbReference type="InterPro" id="IPR045851">
    <property type="entry name" value="AMP-bd_C_sf"/>
</dbReference>
<evidence type="ECO:0000256" key="14">
    <source>
        <dbReference type="ARBA" id="ARBA00026121"/>
    </source>
</evidence>
<dbReference type="GeneTree" id="ENSGT00940000164068"/>
<reference evidence="22" key="3">
    <citation type="submission" date="2025-09" db="UniProtKB">
        <authorList>
            <consortium name="Ensembl"/>
        </authorList>
    </citation>
    <scope>IDENTIFICATION</scope>
</reference>
<dbReference type="Proteomes" id="UP000007635">
    <property type="component" value="Chromosome XIX"/>
</dbReference>
<evidence type="ECO:0000256" key="16">
    <source>
        <dbReference type="ARBA" id="ARBA00041297"/>
    </source>
</evidence>
<protein>
    <recommendedName>
        <fullName evidence="14">long-chain-fatty-acid--CoA ligase</fullName>
        <ecNumber evidence="14">6.2.1.3</ecNumber>
    </recommendedName>
    <alternativeName>
        <fullName evidence="16">Long-chain-fatty-acid--CoA ligase</fullName>
    </alternativeName>
</protein>
<evidence type="ECO:0000256" key="18">
    <source>
        <dbReference type="SAM" id="MobiDB-lite"/>
    </source>
</evidence>
<evidence type="ECO:0000256" key="17">
    <source>
        <dbReference type="ARBA" id="ARBA00048666"/>
    </source>
</evidence>
<evidence type="ECO:0000256" key="8">
    <source>
        <dbReference type="ARBA" id="ARBA00022832"/>
    </source>
</evidence>
<dbReference type="InParanoid" id="G3NSA8"/>
<keyword evidence="9 19" id="KW-1133">Transmembrane helix</keyword>
<dbReference type="PANTHER" id="PTHR43107">
    <property type="entry name" value="LONG-CHAIN FATTY ACID TRANSPORT PROTEIN"/>
    <property type="match status" value="1"/>
</dbReference>
<organism evidence="22 23">
    <name type="scientific">Gasterosteus aculeatus aculeatus</name>
    <name type="common">three-spined stickleback</name>
    <dbReference type="NCBI Taxonomy" id="481459"/>
    <lineage>
        <taxon>Eukaryota</taxon>
        <taxon>Metazoa</taxon>
        <taxon>Chordata</taxon>
        <taxon>Craniata</taxon>
        <taxon>Vertebrata</taxon>
        <taxon>Euteleostomi</taxon>
        <taxon>Actinopterygii</taxon>
        <taxon>Neopterygii</taxon>
        <taxon>Teleostei</taxon>
        <taxon>Neoteleostei</taxon>
        <taxon>Acanthomorphata</taxon>
        <taxon>Eupercaria</taxon>
        <taxon>Perciformes</taxon>
        <taxon>Cottioidei</taxon>
        <taxon>Gasterosteales</taxon>
        <taxon>Gasterosteidae</taxon>
        <taxon>Gasterosteus</taxon>
    </lineage>
</organism>
<dbReference type="GO" id="GO:0000166">
    <property type="term" value="F:nucleotide binding"/>
    <property type="evidence" value="ECO:0007669"/>
    <property type="project" value="UniProtKB-KW"/>
</dbReference>
<dbReference type="OMA" id="RTDDWIR"/>
<dbReference type="GO" id="GO:0005324">
    <property type="term" value="F:long-chain fatty acid transmembrane transporter activity"/>
    <property type="evidence" value="ECO:0007669"/>
    <property type="project" value="TreeGrafter"/>
</dbReference>
<accession>G3NSA8</accession>
<proteinExistence type="inferred from homology"/>
<dbReference type="InterPro" id="IPR020845">
    <property type="entry name" value="AMP-binding_CS"/>
</dbReference>
<keyword evidence="3" id="KW-0813">Transport</keyword>
<feature type="domain" description="AMP-dependent synthetase/ligase" evidence="20">
    <location>
        <begin position="135"/>
        <end position="457"/>
    </location>
</feature>
<keyword evidence="6 19" id="KW-0812">Transmembrane</keyword>
<keyword evidence="10" id="KW-0445">Lipid transport</keyword>
<evidence type="ECO:0000256" key="11">
    <source>
        <dbReference type="ARBA" id="ARBA00023098"/>
    </source>
</evidence>
<reference evidence="22 23" key="1">
    <citation type="journal article" date="2021" name="G3 (Bethesda)">
        <title>Improved contiguity of the threespine stickleback genome using long-read sequencing.</title>
        <authorList>
            <person name="Nath S."/>
            <person name="Shaw D.E."/>
            <person name="White M.A."/>
        </authorList>
    </citation>
    <scope>NUCLEOTIDE SEQUENCE [LARGE SCALE GENOMIC DNA]</scope>
    <source>
        <strain evidence="22 23">Lake Benthic</strain>
    </source>
</reference>
<feature type="domain" description="AMP-binding enzyme C-terminal" evidence="21">
    <location>
        <begin position="582"/>
        <end position="646"/>
    </location>
</feature>
<feature type="compositionally biased region" description="Basic and acidic residues" evidence="18">
    <location>
        <begin position="19"/>
        <end position="29"/>
    </location>
</feature>
<comment type="catalytic activity">
    <reaction evidence="17">
        <text>tetracosanoate + ATP + CoA = tetracosanoyl-CoA + AMP + diphosphate</text>
        <dbReference type="Rhea" id="RHEA:33639"/>
        <dbReference type="ChEBI" id="CHEBI:30616"/>
        <dbReference type="ChEBI" id="CHEBI:31014"/>
        <dbReference type="ChEBI" id="CHEBI:33019"/>
        <dbReference type="ChEBI" id="CHEBI:57287"/>
        <dbReference type="ChEBI" id="CHEBI:65052"/>
        <dbReference type="ChEBI" id="CHEBI:456215"/>
    </reaction>
    <physiologicalReaction direction="left-to-right" evidence="17">
        <dbReference type="Rhea" id="RHEA:33640"/>
    </physiologicalReaction>
</comment>
<comment type="catalytic activity">
    <reaction evidence="15">
        <text>a very long-chain fatty acid + ATP + CoA = a very long-chain fatty acyl-CoA + AMP + diphosphate</text>
        <dbReference type="Rhea" id="RHEA:54536"/>
        <dbReference type="ChEBI" id="CHEBI:30616"/>
        <dbReference type="ChEBI" id="CHEBI:33019"/>
        <dbReference type="ChEBI" id="CHEBI:57287"/>
        <dbReference type="ChEBI" id="CHEBI:58950"/>
        <dbReference type="ChEBI" id="CHEBI:138261"/>
        <dbReference type="ChEBI" id="CHEBI:456215"/>
    </reaction>
    <physiologicalReaction direction="left-to-right" evidence="15">
        <dbReference type="Rhea" id="RHEA:54537"/>
    </physiologicalReaction>
</comment>
<comment type="subcellular location">
    <subcellularLocation>
        <location evidence="1">Cell membrane</location>
        <topology evidence="1">Multi-pass membrane protein</topology>
    </subcellularLocation>
</comment>
<dbReference type="PROSITE" id="PS00455">
    <property type="entry name" value="AMP_BINDING"/>
    <property type="match status" value="1"/>
</dbReference>
<dbReference type="NCBIfam" id="NF006134">
    <property type="entry name" value="PRK08279.1"/>
    <property type="match status" value="1"/>
</dbReference>
<evidence type="ECO:0000256" key="12">
    <source>
        <dbReference type="ARBA" id="ARBA00023136"/>
    </source>
</evidence>
<evidence type="ECO:0000256" key="13">
    <source>
        <dbReference type="ARBA" id="ARBA00024484"/>
    </source>
</evidence>
<keyword evidence="12 19" id="KW-0472">Membrane</keyword>
<dbReference type="Pfam" id="PF13193">
    <property type="entry name" value="AMP-binding_C"/>
    <property type="match status" value="1"/>
</dbReference>
<dbReference type="eggNOG" id="KOG1179">
    <property type="taxonomic scope" value="Eukaryota"/>
</dbReference>
<dbReference type="Ensembl" id="ENSGACT00000008244.2">
    <property type="protein sequence ID" value="ENSGACP00000008225.2"/>
    <property type="gene ID" value="ENSGACG00000006219.2"/>
</dbReference>
<dbReference type="AlphaFoldDB" id="G3NSA8"/>
<evidence type="ECO:0000256" key="4">
    <source>
        <dbReference type="ARBA" id="ARBA00022475"/>
    </source>
</evidence>
<evidence type="ECO:0000256" key="19">
    <source>
        <dbReference type="SAM" id="Phobius"/>
    </source>
</evidence>
<dbReference type="Gene3D" id="3.40.50.12780">
    <property type="entry name" value="N-terminal domain of ligase-like"/>
    <property type="match status" value="1"/>
</dbReference>
<dbReference type="FunFam" id="3.40.50.12780:FF:000005">
    <property type="entry name" value="Solute carrier family 27 member 6"/>
    <property type="match status" value="1"/>
</dbReference>
<dbReference type="Bgee" id="ENSGACG00000006219">
    <property type="expression patterns" value="Expressed in liver and 4 other cell types or tissues"/>
</dbReference>
<dbReference type="Gene3D" id="3.30.300.30">
    <property type="match status" value="1"/>
</dbReference>
<sequence>MNMAVKSLQSGRGNTRSGRMKEESADRTLPRLRAGGNPRPRLKWCPAPAGELNFGTSFPEPHNTRLFGDERAAKMYIWFTVLAGLALVSFSFLKTCFPHLHEDCAYILTSLKLCLRLIKYKKSKPFYSVLDHFLDAVKKHPSKILLHFEGREYTYGEVDRQSNKVARALRAEARLKEGDTVALFLTNEPCFMWTWVGVAKLGCSAALLNVNIRSKSLLHCFSCCAAKVIVASKELEGALEEVLPTLREQGISVYLLSETCSIQGINTLSDKISKASDEPLPRDLRANVTIRSTALYIYTSGTTGLPKAAVVTHERIWTACLIQAICGVTSEDVFYINLPLYHSAGFVIGMIGGMERGLTIVLRRKFSASQFWDDCRKHNVTVIQYIGETMRYLCNTPVSDSEKNHRVRIAIGNGVRTDIWTEFLNRFGDIKVRELYAATEGNIGFINYTSKIGAVGRLNFVHRYFFPYTLIKFDTEKEEPVRNAAGLCIEAARGETGLLVGMVTQRSPFVGYAGNEQQTEKKRLRDVMKKGDLYFNTGDLLRVDDMNFVYFQDRVGDTFRWKGENVATSEVADILTMADCLFEANVYGVKVEGHEGRIGMAAVTLKEGEDFDSLHIYKLVVNYLPAYARPRFIRIQPCMEITGTFKLKKGKLVEEGFNPANIKDPLYFLDPEKKTYAPLTEDIYKAIARREIKL</sequence>
<dbReference type="STRING" id="69293.ENSGACP00000008225"/>
<evidence type="ECO:0000259" key="21">
    <source>
        <dbReference type="Pfam" id="PF13193"/>
    </source>
</evidence>
<dbReference type="GO" id="GO:0005789">
    <property type="term" value="C:endoplasmic reticulum membrane"/>
    <property type="evidence" value="ECO:0007669"/>
    <property type="project" value="TreeGrafter"/>
</dbReference>